<evidence type="ECO:0000259" key="2">
    <source>
        <dbReference type="Pfam" id="PF01364"/>
    </source>
</evidence>
<reference evidence="3 4" key="1">
    <citation type="submission" date="2023-09" db="EMBL/GenBank/DDBJ databases">
        <title>Thalassobella suaedae gen. nov., sp. nov., a marine bacterium of the family Flavobacteriaceae isolated from a halophyte Suaeda japonica.</title>
        <authorList>
            <person name="Lee S.Y."/>
            <person name="Hwang C.Y."/>
        </authorList>
    </citation>
    <scope>NUCLEOTIDE SEQUENCE [LARGE SCALE GENOMIC DNA]</scope>
    <source>
        <strain evidence="3 4">HL-DH10</strain>
    </source>
</reference>
<keyword evidence="1" id="KW-0732">Signal</keyword>
<name>A0ABY9Y6N7_9FLAO</name>
<dbReference type="Gene3D" id="3.40.50.1460">
    <property type="match status" value="1"/>
</dbReference>
<dbReference type="Gene3D" id="2.60.40.4070">
    <property type="match status" value="1"/>
</dbReference>
<dbReference type="InterPro" id="IPR029030">
    <property type="entry name" value="Caspase-like_dom_sf"/>
</dbReference>
<dbReference type="NCBIfam" id="NF033707">
    <property type="entry name" value="T9SS_sortase"/>
    <property type="match status" value="1"/>
</dbReference>
<evidence type="ECO:0000256" key="1">
    <source>
        <dbReference type="ARBA" id="ARBA00022729"/>
    </source>
</evidence>
<dbReference type="Gene3D" id="3.40.50.10390">
    <property type="entry name" value="Gingipain r, domain 1"/>
    <property type="match status" value="1"/>
</dbReference>
<keyword evidence="4" id="KW-1185">Reference proteome</keyword>
<protein>
    <submittedName>
        <fullName evidence="3">Type IX secretion system sortase PorU</fullName>
    </submittedName>
</protein>
<evidence type="ECO:0000313" key="3">
    <source>
        <dbReference type="EMBL" id="WNH13454.1"/>
    </source>
</evidence>
<dbReference type="InterPro" id="IPR026444">
    <property type="entry name" value="Secre_tail"/>
</dbReference>
<dbReference type="CDD" id="cd02258">
    <property type="entry name" value="Peptidase_C25_N"/>
    <property type="match status" value="1"/>
</dbReference>
<dbReference type="SUPFAM" id="SSF52129">
    <property type="entry name" value="Caspase-like"/>
    <property type="match status" value="1"/>
</dbReference>
<evidence type="ECO:0000313" key="4">
    <source>
        <dbReference type="Proteomes" id="UP001303407"/>
    </source>
</evidence>
<dbReference type="EMBL" id="CP134536">
    <property type="protein sequence ID" value="WNH13454.1"/>
    <property type="molecule type" value="Genomic_DNA"/>
</dbReference>
<sequence length="1292" mass="145035">MKEKLLLLFLISSLVVFPQQKKYVLTWADSQIFSAGTYTIEFPSFNKENFSYDFDSGLLFVDQWEIPSTINESNVTISNVSYASISKSDLKDLDINNIPKKLKFSLKNSKSRDRLYAFFQLSPIIKDENGTFKKIVSFQLNYSSGINKLSSLKKESQAKVISNSVLNSGEWYKFYVDTTGVFKLTRNFLERLGVKVNNVNPRNIKVYGNGGRMIPYSNSVSYPIDIEENAVKFVGEEDGVFNAQDYILFYAQGPKEFNVESNTNINCYTDKTYYFINISSGAGKRIQPFTQPTGVVDLVIDTFEDYKFHEKDEYNIAFLGRRWFGDRFDVDTNKKFKFDFPDIVTSEPISLRVYVAAASTTSTSMALSVNGASISTLSIAAASTPTLASERAFIGNVNLNSSIISVELNYDNQGNPSALGYLDYISIKATRKLSFHDKQFQFKNSSVISSSGIGQYNISNASQISEVWDVTDIYNVSNFKHKDSAATLSFTSQLGALKTYVAITPSDYYEPKFDSNTIVYNQNIKGTVFINNEGEFQDVDYIIVTPNNLLSEAERLAQINRKQYNLNVKVFGLDEIYNEFSTGNQDVGAIRNLVKYVYGNASAPENRIKYLCLFGDGSFDYKDRIQNNINIVPSWYSYGSFNLTNSFVSDDFYGMMDDNEGTMSTNDKLDIAVGRMLIDTPQRAKEMVDKVESYHIKEAFGSWRNNFVVVSDDVDKDWEGILQETTDNIGNLVTQEKSFMNVVKIHSDAFKQESSAGGNRYPKVNTELVNAIDNGALVVNYFGHGGEDGLAQERILLKPDIEGFRNFYKLNCFVTVTCEFTKFDNPFRQTAGEFAYWNKQAGSIGLITTTRQIFVNFAINFNNTLGQYLFSYSDNDSYQDYEYPSMAEALRLTKNDPFISGNSQRRLVFFIGDPAMKLAISKPNIRLTKINDIPISQSTDTLKALSYVKMAGEVTDVSGNILNNYSGTLSTTIYDKSIERQTLANDGTRLNGELVKLDFTTLGEIIFRGQASVSNGQFEFDFVVPKDIGIPVGFGKVSFYAKNETLLQDKSGASINTVKIGGINENAAEDNIGPVITLYMNDENFVSGGITNESPTLLAKMEDENGINTASGIGHDIIAILDGDETNPVVLNDYYQTEVDDYKKGVLSFPFRDLEPGLHTLTLKAWDVYNNSSVSEIQFVVFDKDQELVINNVLNYPNPFVNYTEFWFNHNSSESLDVSIQIFTVSGKLVKTLNGQTSGGLITTSSLSRDIVWDGRDDFGDKIGKGVYIYKLKVHSSYLNKKVEKIEKLVIL</sequence>
<dbReference type="NCBIfam" id="TIGR04183">
    <property type="entry name" value="Por_Secre_tail"/>
    <property type="match status" value="1"/>
</dbReference>
<accession>A0ABY9Y6N7</accession>
<dbReference type="Proteomes" id="UP001303407">
    <property type="component" value="Chromosome"/>
</dbReference>
<dbReference type="Pfam" id="PF01364">
    <property type="entry name" value="Peptidase_C25"/>
    <property type="match status" value="1"/>
</dbReference>
<dbReference type="InterPro" id="IPR029031">
    <property type="entry name" value="Gingipain_N_sf"/>
</dbReference>
<dbReference type="RefSeq" id="WP_415863426.1">
    <property type="nucleotide sequence ID" value="NZ_CP134536.1"/>
</dbReference>
<gene>
    <name evidence="3" type="primary">porU</name>
    <name evidence="3" type="ORF">RHP49_04155</name>
</gene>
<proteinExistence type="predicted"/>
<feature type="domain" description="Gingipain" evidence="2">
    <location>
        <begin position="541"/>
        <end position="918"/>
    </location>
</feature>
<organism evidence="3 4">
    <name type="scientific">Thalassobellus suaedae</name>
    <dbReference type="NCBI Taxonomy" id="3074124"/>
    <lineage>
        <taxon>Bacteria</taxon>
        <taxon>Pseudomonadati</taxon>
        <taxon>Bacteroidota</taxon>
        <taxon>Flavobacteriia</taxon>
        <taxon>Flavobacteriales</taxon>
        <taxon>Flavobacteriaceae</taxon>
        <taxon>Thalassobellus</taxon>
    </lineage>
</organism>
<dbReference type="InterPro" id="IPR001769">
    <property type="entry name" value="Gingipain"/>
</dbReference>